<organism evidence="2">
    <name type="scientific">Rhizophora mucronata</name>
    <name type="common">Asiatic mangrove</name>
    <dbReference type="NCBI Taxonomy" id="61149"/>
    <lineage>
        <taxon>Eukaryota</taxon>
        <taxon>Viridiplantae</taxon>
        <taxon>Streptophyta</taxon>
        <taxon>Embryophyta</taxon>
        <taxon>Tracheophyta</taxon>
        <taxon>Spermatophyta</taxon>
        <taxon>Magnoliopsida</taxon>
        <taxon>eudicotyledons</taxon>
        <taxon>Gunneridae</taxon>
        <taxon>Pentapetalae</taxon>
        <taxon>rosids</taxon>
        <taxon>fabids</taxon>
        <taxon>Malpighiales</taxon>
        <taxon>Rhizophoraceae</taxon>
        <taxon>Rhizophora</taxon>
    </lineage>
</organism>
<feature type="transmembrane region" description="Helical" evidence="1">
    <location>
        <begin position="6"/>
        <end position="24"/>
    </location>
</feature>
<keyword evidence="1" id="KW-1133">Transmembrane helix</keyword>
<sequence length="51" mass="5897">MLSEKPFFVFGLFHSSICFFLWHIGSLMSTKKSLIMHPVFAMSLTVFKLTI</sequence>
<protein>
    <submittedName>
        <fullName evidence="2">Uncharacterized protein</fullName>
    </submittedName>
</protein>
<evidence type="ECO:0000256" key="1">
    <source>
        <dbReference type="SAM" id="Phobius"/>
    </source>
</evidence>
<evidence type="ECO:0000313" key="2">
    <source>
        <dbReference type="EMBL" id="MBX69826.1"/>
    </source>
</evidence>
<keyword evidence="1" id="KW-0472">Membrane</keyword>
<dbReference type="AlphaFoldDB" id="A0A2P2QS35"/>
<proteinExistence type="predicted"/>
<name>A0A2P2QS35_RHIMU</name>
<keyword evidence="1" id="KW-0812">Transmembrane</keyword>
<reference evidence="2" key="1">
    <citation type="submission" date="2018-02" db="EMBL/GenBank/DDBJ databases">
        <title>Rhizophora mucronata_Transcriptome.</title>
        <authorList>
            <person name="Meera S.P."/>
            <person name="Sreeshan A."/>
            <person name="Augustine A."/>
        </authorList>
    </citation>
    <scope>NUCLEOTIDE SEQUENCE</scope>
    <source>
        <tissue evidence="2">Leaf</tissue>
    </source>
</reference>
<accession>A0A2P2QS35</accession>
<dbReference type="EMBL" id="GGEC01089342">
    <property type="protein sequence ID" value="MBX69826.1"/>
    <property type="molecule type" value="Transcribed_RNA"/>
</dbReference>